<reference evidence="2" key="1">
    <citation type="journal article" date="2019" name="Int. J. Syst. Evol. Microbiol.">
        <title>The Global Catalogue of Microorganisms (GCM) 10K type strain sequencing project: providing services to taxonomists for standard genome sequencing and annotation.</title>
        <authorList>
            <consortium name="The Broad Institute Genomics Platform"/>
            <consortium name="The Broad Institute Genome Sequencing Center for Infectious Disease"/>
            <person name="Wu L."/>
            <person name="Ma J."/>
        </authorList>
    </citation>
    <scope>NUCLEOTIDE SEQUENCE [LARGE SCALE GENOMIC DNA]</scope>
    <source>
        <strain evidence="2">JCM 13852</strain>
    </source>
</reference>
<dbReference type="EMBL" id="JBHSPC010000141">
    <property type="protein sequence ID" value="MFC5675011.1"/>
    <property type="molecule type" value="Genomic_DNA"/>
</dbReference>
<dbReference type="Proteomes" id="UP001596183">
    <property type="component" value="Unassembled WGS sequence"/>
</dbReference>
<evidence type="ECO:0000313" key="1">
    <source>
        <dbReference type="EMBL" id="MFC5675011.1"/>
    </source>
</evidence>
<dbReference type="RefSeq" id="WP_381219334.1">
    <property type="nucleotide sequence ID" value="NZ_JBHSPC010000141.1"/>
</dbReference>
<gene>
    <name evidence="1" type="ORF">ACFP2V_34635</name>
</gene>
<evidence type="ECO:0000313" key="2">
    <source>
        <dbReference type="Proteomes" id="UP001596183"/>
    </source>
</evidence>
<proteinExistence type="predicted"/>
<keyword evidence="2" id="KW-1185">Reference proteome</keyword>
<sequence>MSSTGVGRAVFAVPDALPADFLAAAFLAVRLSGSPGSEYYDGSAPLAPIGRHRACPR</sequence>
<protein>
    <submittedName>
        <fullName evidence="1">Uncharacterized protein</fullName>
    </submittedName>
</protein>
<accession>A0ABW0Y1R4</accession>
<name>A0ABW0Y1R4_9ACTN</name>
<comment type="caution">
    <text evidence="1">The sequence shown here is derived from an EMBL/GenBank/DDBJ whole genome shotgun (WGS) entry which is preliminary data.</text>
</comment>
<organism evidence="1 2">
    <name type="scientific">Streptomyces incanus</name>
    <dbReference type="NCBI Taxonomy" id="887453"/>
    <lineage>
        <taxon>Bacteria</taxon>
        <taxon>Bacillati</taxon>
        <taxon>Actinomycetota</taxon>
        <taxon>Actinomycetes</taxon>
        <taxon>Kitasatosporales</taxon>
        <taxon>Streptomycetaceae</taxon>
        <taxon>Streptomyces</taxon>
    </lineage>
</organism>